<gene>
    <name evidence="2" type="ordered locus">Cphy_0506</name>
</gene>
<keyword evidence="1" id="KW-1133">Transmembrane helix</keyword>
<organism evidence="2 3">
    <name type="scientific">Lachnoclostridium phytofermentans (strain ATCC 700394 / DSM 18823 / ISDg)</name>
    <name type="common">Clostridium phytofermentans</name>
    <dbReference type="NCBI Taxonomy" id="357809"/>
    <lineage>
        <taxon>Bacteria</taxon>
        <taxon>Bacillati</taxon>
        <taxon>Bacillota</taxon>
        <taxon>Clostridia</taxon>
        <taxon>Lachnospirales</taxon>
        <taxon>Lachnospiraceae</taxon>
    </lineage>
</organism>
<evidence type="ECO:0000313" key="3">
    <source>
        <dbReference type="Proteomes" id="UP000000370"/>
    </source>
</evidence>
<dbReference type="KEGG" id="cpy:Cphy_0506"/>
<protein>
    <submittedName>
        <fullName evidence="2">Uncharacterized protein</fullName>
    </submittedName>
</protein>
<keyword evidence="3" id="KW-1185">Reference proteome</keyword>
<name>A9KI59_LACP7</name>
<dbReference type="EMBL" id="CP000885">
    <property type="protein sequence ID" value="ABX40893.1"/>
    <property type="molecule type" value="Genomic_DNA"/>
</dbReference>
<evidence type="ECO:0000313" key="2">
    <source>
        <dbReference type="EMBL" id="ABX40893.1"/>
    </source>
</evidence>
<accession>A9KI59</accession>
<dbReference type="AlphaFoldDB" id="A9KI59"/>
<reference evidence="3" key="1">
    <citation type="submission" date="2007-11" db="EMBL/GenBank/DDBJ databases">
        <title>Complete genome sequence of Clostridium phytofermentans ISDg.</title>
        <authorList>
            <person name="Leschine S.B."/>
            <person name="Warnick T.A."/>
            <person name="Blanchard J.L."/>
            <person name="Schnell D.J."/>
            <person name="Petit E.L."/>
            <person name="LaTouf W.G."/>
            <person name="Copeland A."/>
            <person name="Lucas S."/>
            <person name="Lapidus A."/>
            <person name="Barry K."/>
            <person name="Glavina del Rio T."/>
            <person name="Dalin E."/>
            <person name="Tice H."/>
            <person name="Pitluck S."/>
            <person name="Kiss H."/>
            <person name="Brettin T."/>
            <person name="Bruce D."/>
            <person name="Detter J.C."/>
            <person name="Han C."/>
            <person name="Kuske C."/>
            <person name="Schmutz J."/>
            <person name="Larimer F."/>
            <person name="Land M."/>
            <person name="Hauser L."/>
            <person name="Kyrpides N."/>
            <person name="Kim E.A."/>
            <person name="Richardson P."/>
        </authorList>
    </citation>
    <scope>NUCLEOTIDE SEQUENCE [LARGE SCALE GENOMIC DNA]</scope>
    <source>
        <strain evidence="3">ATCC 700394 / DSM 18823 / ISDg</strain>
    </source>
</reference>
<keyword evidence="1" id="KW-0812">Transmembrane</keyword>
<dbReference type="Proteomes" id="UP000000370">
    <property type="component" value="Chromosome"/>
</dbReference>
<keyword evidence="1" id="KW-0472">Membrane</keyword>
<proteinExistence type="predicted"/>
<sequence length="180" mass="21328">MVWTMDIYNNLLNLTIGIIGGIFSSIIVSRIFLITADYKEQIQRVQTHVEVLYCLSGYLYCSKVMMKEAKEISLAQKEKLILILEEEKTRFSQMIFDDLEKELHKIAIDMNDFIEGFKINKMNEQYIKNSRDELDGIIYRFTIYKNDSRIKMRKLLIRDNVLRILLFVFIVIIILTIVSR</sequence>
<feature type="transmembrane region" description="Helical" evidence="1">
    <location>
        <begin position="12"/>
        <end position="33"/>
    </location>
</feature>
<feature type="transmembrane region" description="Helical" evidence="1">
    <location>
        <begin position="161"/>
        <end position="179"/>
    </location>
</feature>
<dbReference type="HOGENOM" id="CLU_1493749_0_0_9"/>
<dbReference type="STRING" id="357809.Cphy_0506"/>
<evidence type="ECO:0000256" key="1">
    <source>
        <dbReference type="SAM" id="Phobius"/>
    </source>
</evidence>